<dbReference type="EMBL" id="CAJOAZ010005448">
    <property type="protein sequence ID" value="CAF4100403.1"/>
    <property type="molecule type" value="Genomic_DNA"/>
</dbReference>
<evidence type="ECO:0000313" key="2">
    <source>
        <dbReference type="EMBL" id="CAF1049001.1"/>
    </source>
</evidence>
<comment type="caution">
    <text evidence="3">The sequence shown here is derived from an EMBL/GenBank/DDBJ whole genome shotgun (WGS) entry which is preliminary data.</text>
</comment>
<gene>
    <name evidence="1" type="ORF">IZO911_LOCUS15841</name>
    <name evidence="2" type="ORF">JYZ213_LOCUS18570</name>
    <name evidence="3" type="ORF">KXQ929_LOCUS31052</name>
    <name evidence="4" type="ORF">OXD698_LOCUS35384</name>
</gene>
<sequence>MIRNIGLVLAMHLERVGVGAKNAATQIIHGGAVPNDAIQVAAHAIPGKPPVNTSGVQQATQQVLPATGPPKVF</sequence>
<accession>A0A819R759</accession>
<dbReference type="EMBL" id="CAJNOG010000182">
    <property type="protein sequence ID" value="CAF1049001.1"/>
    <property type="molecule type" value="Genomic_DNA"/>
</dbReference>
<reference evidence="3" key="1">
    <citation type="submission" date="2021-02" db="EMBL/GenBank/DDBJ databases">
        <authorList>
            <person name="Nowell W R."/>
        </authorList>
    </citation>
    <scope>NUCLEOTIDE SEQUENCE</scope>
</reference>
<dbReference type="Proteomes" id="UP000663868">
    <property type="component" value="Unassembled WGS sequence"/>
</dbReference>
<dbReference type="AlphaFoldDB" id="A0A819R759"/>
<evidence type="ECO:0000313" key="3">
    <source>
        <dbReference type="EMBL" id="CAF4043201.1"/>
    </source>
</evidence>
<proteinExistence type="predicted"/>
<protein>
    <submittedName>
        <fullName evidence="3">Uncharacterized protein</fullName>
    </submittedName>
</protein>
<dbReference type="Proteomes" id="UP000663844">
    <property type="component" value="Unassembled WGS sequence"/>
</dbReference>
<dbReference type="EMBL" id="CAJNOE010000139">
    <property type="protein sequence ID" value="CAF0967276.1"/>
    <property type="molecule type" value="Genomic_DNA"/>
</dbReference>
<organism evidence="3 5">
    <name type="scientific">Adineta steineri</name>
    <dbReference type="NCBI Taxonomy" id="433720"/>
    <lineage>
        <taxon>Eukaryota</taxon>
        <taxon>Metazoa</taxon>
        <taxon>Spiralia</taxon>
        <taxon>Gnathifera</taxon>
        <taxon>Rotifera</taxon>
        <taxon>Eurotatoria</taxon>
        <taxon>Bdelloidea</taxon>
        <taxon>Adinetida</taxon>
        <taxon>Adinetidae</taxon>
        <taxon>Adineta</taxon>
    </lineage>
</organism>
<dbReference type="Proteomes" id="UP000663845">
    <property type="component" value="Unassembled WGS sequence"/>
</dbReference>
<evidence type="ECO:0000313" key="1">
    <source>
        <dbReference type="EMBL" id="CAF0967276.1"/>
    </source>
</evidence>
<evidence type="ECO:0000313" key="5">
    <source>
        <dbReference type="Proteomes" id="UP000663868"/>
    </source>
</evidence>
<name>A0A819R759_9BILA</name>
<evidence type="ECO:0000313" key="4">
    <source>
        <dbReference type="EMBL" id="CAF4100403.1"/>
    </source>
</evidence>
<dbReference type="Proteomes" id="UP000663860">
    <property type="component" value="Unassembled WGS sequence"/>
</dbReference>
<dbReference type="EMBL" id="CAJOBB010003483">
    <property type="protein sequence ID" value="CAF4043201.1"/>
    <property type="molecule type" value="Genomic_DNA"/>
</dbReference>